<accession>A0AAV1QL51</accession>
<dbReference type="EMBL" id="CAWUPB010000903">
    <property type="protein sequence ID" value="CAK7328615.1"/>
    <property type="molecule type" value="Genomic_DNA"/>
</dbReference>
<feature type="region of interest" description="Disordered" evidence="1">
    <location>
        <begin position="60"/>
        <end position="91"/>
    </location>
</feature>
<evidence type="ECO:0000313" key="2">
    <source>
        <dbReference type="EMBL" id="CAK7322412.1"/>
    </source>
</evidence>
<organism evidence="2 5">
    <name type="scientific">Dovyalis caffra</name>
    <dbReference type="NCBI Taxonomy" id="77055"/>
    <lineage>
        <taxon>Eukaryota</taxon>
        <taxon>Viridiplantae</taxon>
        <taxon>Streptophyta</taxon>
        <taxon>Embryophyta</taxon>
        <taxon>Tracheophyta</taxon>
        <taxon>Spermatophyta</taxon>
        <taxon>Magnoliopsida</taxon>
        <taxon>eudicotyledons</taxon>
        <taxon>Gunneridae</taxon>
        <taxon>Pentapetalae</taxon>
        <taxon>rosids</taxon>
        <taxon>fabids</taxon>
        <taxon>Malpighiales</taxon>
        <taxon>Salicaceae</taxon>
        <taxon>Flacourtieae</taxon>
        <taxon>Dovyalis</taxon>
    </lineage>
</organism>
<feature type="compositionally biased region" description="Basic residues" evidence="1">
    <location>
        <begin position="65"/>
        <end position="76"/>
    </location>
</feature>
<dbReference type="EMBL" id="CAWUPB010000799">
    <property type="protein sequence ID" value="CAK7324921.1"/>
    <property type="molecule type" value="Genomic_DNA"/>
</dbReference>
<dbReference type="Proteomes" id="UP001314170">
    <property type="component" value="Unassembled WGS sequence"/>
</dbReference>
<sequence>MAVTKEQAIFPPIHQTATLDLAPLAPFTHSFRNIREKIRSSVGLFLSPRATALRLAEGKEIDRRPKPKNARPRVPRRIVSPNNKGTSIFGD</sequence>
<evidence type="ECO:0000256" key="1">
    <source>
        <dbReference type="SAM" id="MobiDB-lite"/>
    </source>
</evidence>
<evidence type="ECO:0000313" key="4">
    <source>
        <dbReference type="EMBL" id="CAK7328615.1"/>
    </source>
</evidence>
<proteinExistence type="predicted"/>
<gene>
    <name evidence="2" type="ORF">DCAF_LOCUS21</name>
    <name evidence="3" type="ORF">DCAF_LOCUS2591</name>
    <name evidence="4" type="ORF">DCAF_LOCUS6342</name>
</gene>
<feature type="compositionally biased region" description="Polar residues" evidence="1">
    <location>
        <begin position="80"/>
        <end position="91"/>
    </location>
</feature>
<dbReference type="EMBL" id="CAWUPB010000001">
    <property type="protein sequence ID" value="CAK7322412.1"/>
    <property type="molecule type" value="Genomic_DNA"/>
</dbReference>
<protein>
    <submittedName>
        <fullName evidence="2">Uncharacterized protein</fullName>
    </submittedName>
</protein>
<dbReference type="AlphaFoldDB" id="A0AAV1QL51"/>
<reference evidence="2 5" key="1">
    <citation type="submission" date="2024-01" db="EMBL/GenBank/DDBJ databases">
        <authorList>
            <person name="Waweru B."/>
        </authorList>
    </citation>
    <scope>NUCLEOTIDE SEQUENCE [LARGE SCALE GENOMIC DNA]</scope>
</reference>
<comment type="caution">
    <text evidence="2">The sequence shown here is derived from an EMBL/GenBank/DDBJ whole genome shotgun (WGS) entry which is preliminary data.</text>
</comment>
<evidence type="ECO:0000313" key="5">
    <source>
        <dbReference type="Proteomes" id="UP001314170"/>
    </source>
</evidence>
<keyword evidence="5" id="KW-1185">Reference proteome</keyword>
<name>A0AAV1QL51_9ROSI</name>
<evidence type="ECO:0000313" key="3">
    <source>
        <dbReference type="EMBL" id="CAK7324921.1"/>
    </source>
</evidence>